<evidence type="ECO:0000313" key="7">
    <source>
        <dbReference type="EMBL" id="MDM7856001.1"/>
    </source>
</evidence>
<keyword evidence="3" id="KW-0547">Nucleotide-binding</keyword>
<comment type="similarity">
    <text evidence="1">Belongs to the carbohydrate kinase PfkB family.</text>
</comment>
<evidence type="ECO:0000256" key="5">
    <source>
        <dbReference type="ARBA" id="ARBA00022840"/>
    </source>
</evidence>
<dbReference type="RefSeq" id="WP_289456073.1">
    <property type="nucleotide sequence ID" value="NZ_JAUCGQ010000002.1"/>
</dbReference>
<dbReference type="Gene3D" id="3.40.1190.20">
    <property type="match status" value="1"/>
</dbReference>
<dbReference type="PANTHER" id="PTHR43085">
    <property type="entry name" value="HEXOKINASE FAMILY MEMBER"/>
    <property type="match status" value="1"/>
</dbReference>
<keyword evidence="2" id="KW-0808">Transferase</keyword>
<sequence>MARLLCIGEILVEMVAVDVDQPTTRPGRWAGPFPSGAPAILADQAALCGAEVSLVGTVGRDAFGTACLTRLRASGVVVDQVRVDPDGTTGVAFVSYRGDGSRSFVFHLADAASGRFRLADVESGLLGVDVVHLMGSSVFSAAAAEAVGEVFDAARARGIAVSFDPNLRPETLRREHVPTLLRILRGAQVVLASEGELQLLLGDAPDEDCARQLLAGSATTVVLKRGARGAGLYLDGREELSVPAVPVDEVDPTGAGDCFGGTFLALVLQGWAPADALRHANLAGALAVTQRGPMSGNRTLADLRAAEHLLPST</sequence>
<keyword evidence="5" id="KW-0067">ATP-binding</keyword>
<dbReference type="InterPro" id="IPR011611">
    <property type="entry name" value="PfkB_dom"/>
</dbReference>
<dbReference type="Proteomes" id="UP001529338">
    <property type="component" value="Unassembled WGS sequence"/>
</dbReference>
<evidence type="ECO:0000256" key="1">
    <source>
        <dbReference type="ARBA" id="ARBA00010688"/>
    </source>
</evidence>
<reference evidence="7 8" key="1">
    <citation type="submission" date="2023-06" db="EMBL/GenBank/DDBJ databases">
        <title>Cellulomonas sp. MW4 Whole genome sequence.</title>
        <authorList>
            <person name="Park S."/>
        </authorList>
    </citation>
    <scope>NUCLEOTIDE SEQUENCE [LARGE SCALE GENOMIC DNA]</scope>
    <source>
        <strain evidence="7 8">MW4</strain>
    </source>
</reference>
<dbReference type="InterPro" id="IPR050306">
    <property type="entry name" value="PfkB_Carbo_kinase"/>
</dbReference>
<organism evidence="7 8">
    <name type="scientific">Cellulomonas alba</name>
    <dbReference type="NCBI Taxonomy" id="3053467"/>
    <lineage>
        <taxon>Bacteria</taxon>
        <taxon>Bacillati</taxon>
        <taxon>Actinomycetota</taxon>
        <taxon>Actinomycetes</taxon>
        <taxon>Micrococcales</taxon>
        <taxon>Cellulomonadaceae</taxon>
        <taxon>Cellulomonas</taxon>
    </lineage>
</organism>
<keyword evidence="8" id="KW-1185">Reference proteome</keyword>
<evidence type="ECO:0000256" key="4">
    <source>
        <dbReference type="ARBA" id="ARBA00022777"/>
    </source>
</evidence>
<name>A0ABT7SII6_9CELL</name>
<dbReference type="PANTHER" id="PTHR43085:SF1">
    <property type="entry name" value="PSEUDOURIDINE KINASE-RELATED"/>
    <property type="match status" value="1"/>
</dbReference>
<dbReference type="SUPFAM" id="SSF53613">
    <property type="entry name" value="Ribokinase-like"/>
    <property type="match status" value="1"/>
</dbReference>
<feature type="domain" description="Carbohydrate kinase PfkB" evidence="6">
    <location>
        <begin position="1"/>
        <end position="298"/>
    </location>
</feature>
<dbReference type="GO" id="GO:0016301">
    <property type="term" value="F:kinase activity"/>
    <property type="evidence" value="ECO:0007669"/>
    <property type="project" value="UniProtKB-KW"/>
</dbReference>
<accession>A0ABT7SII6</accession>
<evidence type="ECO:0000259" key="6">
    <source>
        <dbReference type="Pfam" id="PF00294"/>
    </source>
</evidence>
<protein>
    <submittedName>
        <fullName evidence="7">Sugar kinase</fullName>
    </submittedName>
</protein>
<comment type="caution">
    <text evidence="7">The sequence shown here is derived from an EMBL/GenBank/DDBJ whole genome shotgun (WGS) entry which is preliminary data.</text>
</comment>
<evidence type="ECO:0000256" key="3">
    <source>
        <dbReference type="ARBA" id="ARBA00022741"/>
    </source>
</evidence>
<evidence type="ECO:0000313" key="8">
    <source>
        <dbReference type="Proteomes" id="UP001529338"/>
    </source>
</evidence>
<dbReference type="CDD" id="cd01166">
    <property type="entry name" value="KdgK"/>
    <property type="match status" value="1"/>
</dbReference>
<keyword evidence="4 7" id="KW-0418">Kinase</keyword>
<proteinExistence type="inferred from homology"/>
<dbReference type="Pfam" id="PF00294">
    <property type="entry name" value="PfkB"/>
    <property type="match status" value="1"/>
</dbReference>
<gene>
    <name evidence="7" type="ORF">QRT04_13775</name>
</gene>
<evidence type="ECO:0000256" key="2">
    <source>
        <dbReference type="ARBA" id="ARBA00022679"/>
    </source>
</evidence>
<dbReference type="InterPro" id="IPR029056">
    <property type="entry name" value="Ribokinase-like"/>
</dbReference>
<dbReference type="EMBL" id="JAUCGQ010000002">
    <property type="protein sequence ID" value="MDM7856001.1"/>
    <property type="molecule type" value="Genomic_DNA"/>
</dbReference>